<dbReference type="eggNOG" id="ENOG5032SNM">
    <property type="taxonomic scope" value="Bacteria"/>
</dbReference>
<keyword evidence="3" id="KW-1185">Reference proteome</keyword>
<evidence type="ECO:0000313" key="3">
    <source>
        <dbReference type="Proteomes" id="UP000003254"/>
    </source>
</evidence>
<dbReference type="AlphaFoldDB" id="B5CS07"/>
<dbReference type="Pfam" id="PF13707">
    <property type="entry name" value="RloB"/>
    <property type="match status" value="1"/>
</dbReference>
<sequence length="223" mass="25392">MSLKPPKKSDLDKSWMKARRDKPKKIQPEYHLIITEGTDTEPAYFGAMRDIINSTYSDRIQLGVHGAGDNTLSLFQKAKNMAASSANGYKHVWVVYDTDDFPADHINKTAELCVSESTEETTYHAIWSNQCIELWFLLHFSFMQSDLHRTSYWPKLTEMLTSLGVGEYVKNRTDMYQILLPYMDAAIANAEKLDKINKGKLPSASAPGTKVYELVKKLKPYLS</sequence>
<reference evidence="2 3" key="2">
    <citation type="submission" date="2008-08" db="EMBL/GenBank/DDBJ databases">
        <authorList>
            <person name="Fulton L."/>
            <person name="Clifton S."/>
            <person name="Fulton B."/>
            <person name="Xu J."/>
            <person name="Minx P."/>
            <person name="Pepin K.H."/>
            <person name="Johnson M."/>
            <person name="Bhonagiri V."/>
            <person name="Nash W.E."/>
            <person name="Mardis E.R."/>
            <person name="Wilson R.K."/>
        </authorList>
    </citation>
    <scope>NUCLEOTIDE SEQUENCE [LARGE SCALE GENOMIC DNA]</scope>
    <source>
        <strain evidence="2 3">ATCC 29176</strain>
    </source>
</reference>
<dbReference type="HOGENOM" id="CLU_090993_1_0_9"/>
<evidence type="ECO:0000313" key="2">
    <source>
        <dbReference type="EMBL" id="EDY32095.1"/>
    </source>
</evidence>
<gene>
    <name evidence="2" type="ORF">RUMLAC_02258</name>
</gene>
<feature type="region of interest" description="Disordered" evidence="1">
    <location>
        <begin position="1"/>
        <end position="22"/>
    </location>
</feature>
<evidence type="ECO:0000256" key="1">
    <source>
        <dbReference type="SAM" id="MobiDB-lite"/>
    </source>
</evidence>
<evidence type="ECO:0008006" key="4">
    <source>
        <dbReference type="Google" id="ProtNLM"/>
    </source>
</evidence>
<dbReference type="EMBL" id="ABOU02000048">
    <property type="protein sequence ID" value="EDY32095.1"/>
    <property type="molecule type" value="Genomic_DNA"/>
</dbReference>
<dbReference type="Proteomes" id="UP000003254">
    <property type="component" value="Unassembled WGS sequence"/>
</dbReference>
<comment type="caution">
    <text evidence="2">The sequence shown here is derived from an EMBL/GenBank/DDBJ whole genome shotgun (WGS) entry which is preliminary data.</text>
</comment>
<name>B5CS07_9FIRM</name>
<accession>B5CS07</accession>
<organism evidence="2 3">
    <name type="scientific">[Ruminococcus] lactaris ATCC 29176</name>
    <dbReference type="NCBI Taxonomy" id="471875"/>
    <lineage>
        <taxon>Bacteria</taxon>
        <taxon>Bacillati</taxon>
        <taxon>Bacillota</taxon>
        <taxon>Clostridia</taxon>
        <taxon>Lachnospirales</taxon>
        <taxon>Lachnospiraceae</taxon>
        <taxon>Mediterraneibacter</taxon>
    </lineage>
</organism>
<dbReference type="RefSeq" id="WP_005612528.1">
    <property type="nucleotide sequence ID" value="NZ_CP102292.1"/>
</dbReference>
<protein>
    <recommendedName>
        <fullName evidence="4">RloB-like protein</fullName>
    </recommendedName>
</protein>
<proteinExistence type="predicted"/>
<dbReference type="GeneID" id="77334013"/>
<dbReference type="InterPro" id="IPR025591">
    <property type="entry name" value="RloB"/>
</dbReference>
<reference evidence="2 3" key="1">
    <citation type="submission" date="2008-08" db="EMBL/GenBank/DDBJ databases">
        <title>Draft genome sequence of Ruminococcus lactaris ATCC 29176.</title>
        <authorList>
            <person name="Sudarsanam P."/>
            <person name="Ley R."/>
            <person name="Guruge J."/>
            <person name="Turnbaugh P.J."/>
            <person name="Mahowald M."/>
            <person name="Liep D."/>
            <person name="Gordon J."/>
        </authorList>
    </citation>
    <scope>NUCLEOTIDE SEQUENCE [LARGE SCALE GENOMIC DNA]</scope>
    <source>
        <strain evidence="2 3">ATCC 29176</strain>
    </source>
</reference>